<proteinExistence type="predicted"/>
<feature type="region of interest" description="Disordered" evidence="4">
    <location>
        <begin position="609"/>
        <end position="649"/>
    </location>
</feature>
<dbReference type="PROSITE" id="PS51294">
    <property type="entry name" value="HTH_MYB"/>
    <property type="match status" value="2"/>
</dbReference>
<dbReference type="PROSITE" id="PS50090">
    <property type="entry name" value="MYB_LIKE"/>
    <property type="match status" value="2"/>
</dbReference>
<dbReference type="PANTHER" id="PTHR46380">
    <property type="entry name" value="CYCLIN-D-BINDING MYB-LIKE TRANSCRIPTION FACTOR 1"/>
    <property type="match status" value="1"/>
</dbReference>
<dbReference type="Gene3D" id="1.10.10.60">
    <property type="entry name" value="Homeodomain-like"/>
    <property type="match status" value="2"/>
</dbReference>
<feature type="domain" description="Myb-like" evidence="5">
    <location>
        <begin position="257"/>
        <end position="320"/>
    </location>
</feature>
<feature type="region of interest" description="Disordered" evidence="4">
    <location>
        <begin position="704"/>
        <end position="763"/>
    </location>
</feature>
<dbReference type="InterPro" id="IPR051651">
    <property type="entry name" value="DMTF1_DNA-bind_reg"/>
</dbReference>
<dbReference type="Proteomes" id="UP000749646">
    <property type="component" value="Unassembled WGS sequence"/>
</dbReference>
<comment type="subcellular location">
    <subcellularLocation>
        <location evidence="1">Nucleus</location>
    </subcellularLocation>
</comment>
<evidence type="ECO:0000256" key="2">
    <source>
        <dbReference type="ARBA" id="ARBA00023125"/>
    </source>
</evidence>
<feature type="compositionally biased region" description="Polar residues" evidence="4">
    <location>
        <begin position="56"/>
        <end position="70"/>
    </location>
</feature>
<feature type="region of interest" description="Disordered" evidence="4">
    <location>
        <begin position="53"/>
        <end position="107"/>
    </location>
</feature>
<protein>
    <submittedName>
        <fullName evidence="7">RNA polymerase I enhancer binding protein</fullName>
    </submittedName>
</protein>
<evidence type="ECO:0000256" key="4">
    <source>
        <dbReference type="SAM" id="MobiDB-lite"/>
    </source>
</evidence>
<dbReference type="SUPFAM" id="SSF46689">
    <property type="entry name" value="Homeodomain-like"/>
    <property type="match status" value="2"/>
</dbReference>
<dbReference type="SMART" id="SM00717">
    <property type="entry name" value="SANT"/>
    <property type="match status" value="3"/>
</dbReference>
<keyword evidence="2" id="KW-0238">DNA-binding</keyword>
<feature type="region of interest" description="Disordered" evidence="4">
    <location>
        <begin position="413"/>
        <end position="435"/>
    </location>
</feature>
<dbReference type="InterPro" id="IPR017930">
    <property type="entry name" value="Myb_dom"/>
</dbReference>
<comment type="caution">
    <text evidence="7">The sequence shown here is derived from an EMBL/GenBank/DDBJ whole genome shotgun (WGS) entry which is preliminary data.</text>
</comment>
<dbReference type="CDD" id="cd00167">
    <property type="entry name" value="SANT"/>
    <property type="match status" value="1"/>
</dbReference>
<feature type="domain" description="HTH myb-type" evidence="6">
    <location>
        <begin position="211"/>
        <end position="258"/>
    </location>
</feature>
<evidence type="ECO:0000313" key="7">
    <source>
        <dbReference type="EMBL" id="KAG0007086.1"/>
    </source>
</evidence>
<feature type="compositionally biased region" description="Polar residues" evidence="4">
    <location>
        <begin position="739"/>
        <end position="753"/>
    </location>
</feature>
<dbReference type="EMBL" id="JAAAHW010000014">
    <property type="protein sequence ID" value="KAG0007086.1"/>
    <property type="molecule type" value="Genomic_DNA"/>
</dbReference>
<feature type="compositionally biased region" description="Low complexity" evidence="4">
    <location>
        <begin position="725"/>
        <end position="738"/>
    </location>
</feature>
<dbReference type="PANTHER" id="PTHR46380:SF2">
    <property type="entry name" value="CYCLIN-D-BINDING MYB-LIKE TRANSCRIPTION FACTOR 1"/>
    <property type="match status" value="1"/>
</dbReference>
<feature type="region of interest" description="Disordered" evidence="4">
    <location>
        <begin position="837"/>
        <end position="857"/>
    </location>
</feature>
<name>A0A9P6MLU0_9FUNG</name>
<accession>A0A9P6MLU0</accession>
<keyword evidence="3" id="KW-0539">Nucleus</keyword>
<evidence type="ECO:0000256" key="3">
    <source>
        <dbReference type="ARBA" id="ARBA00023242"/>
    </source>
</evidence>
<dbReference type="InterPro" id="IPR009057">
    <property type="entry name" value="Homeodomain-like_sf"/>
</dbReference>
<evidence type="ECO:0000313" key="8">
    <source>
        <dbReference type="Proteomes" id="UP000749646"/>
    </source>
</evidence>
<dbReference type="GO" id="GO:0003700">
    <property type="term" value="F:DNA-binding transcription factor activity"/>
    <property type="evidence" value="ECO:0007669"/>
    <property type="project" value="TreeGrafter"/>
</dbReference>
<dbReference type="OrthoDB" id="39591at2759"/>
<dbReference type="Pfam" id="PF13921">
    <property type="entry name" value="Myb_DNA-bind_6"/>
    <property type="match status" value="1"/>
</dbReference>
<evidence type="ECO:0000259" key="6">
    <source>
        <dbReference type="PROSITE" id="PS51294"/>
    </source>
</evidence>
<dbReference type="InterPro" id="IPR001005">
    <property type="entry name" value="SANT/Myb"/>
</dbReference>
<evidence type="ECO:0000256" key="1">
    <source>
        <dbReference type="ARBA" id="ARBA00004123"/>
    </source>
</evidence>
<dbReference type="AlphaFoldDB" id="A0A9P6MLU0"/>
<evidence type="ECO:0000259" key="5">
    <source>
        <dbReference type="PROSITE" id="PS50090"/>
    </source>
</evidence>
<feature type="compositionally biased region" description="Low complexity" evidence="4">
    <location>
        <begin position="635"/>
        <end position="647"/>
    </location>
</feature>
<organism evidence="7 8">
    <name type="scientific">Modicella reniformis</name>
    <dbReference type="NCBI Taxonomy" id="1440133"/>
    <lineage>
        <taxon>Eukaryota</taxon>
        <taxon>Fungi</taxon>
        <taxon>Fungi incertae sedis</taxon>
        <taxon>Mucoromycota</taxon>
        <taxon>Mortierellomycotina</taxon>
        <taxon>Mortierellomycetes</taxon>
        <taxon>Mortierellales</taxon>
        <taxon>Mortierellaceae</taxon>
        <taxon>Modicella</taxon>
    </lineage>
</organism>
<dbReference type="GO" id="GO:0000976">
    <property type="term" value="F:transcription cis-regulatory region binding"/>
    <property type="evidence" value="ECO:0007669"/>
    <property type="project" value="TreeGrafter"/>
</dbReference>
<sequence>MRMILEESLKNNLASASGSNTADLEQTTSAAQSSTVDATSVLMNLGDPSILATLKPTLNPTGSSQSSDNNALGAHDGTKREAGVESEAGSSGNGIVPSKNDTSAVTSDNPLHTKWLMATALKEKQIPYKTGTFSSHEDELIRQTIKNYVSRNSMPEDAIQRWFENGNSRGCFEKNDLKALWVEIAVRLQTRPLLNIYLHVRRMFHPQNNVGAWSKEDDKKLIELYGKYKGQWTTIGNELGRMADSCRDRYRNHLKDQSTMITGPWQPHEDEKLLTIMQELALQQGKASILDSSPMWTLISERMEGTRTRHQCRHRYSQTLQPRLERGEWTAPSSAAAAAAAAVAANAAAAVEASASSAKQQQQLHDDLGLTADPNHDQGKAAAAQDVLLLAAALQGVLPTNSNDSMLWSQSVSTDMQGADHTNLHSSGESHMSGDIHQESVHDDFSAAFAAANIPIPSIVPKAIKGPIRRRSGLQQQLDVLRMIQDDGYTDHTDIKWTDIAQQLRDRVEEANAIQLAKIVQCHDKLDNTKQQHLQHGNSAAIAAAAASAAMAAAVSAAQAEAVASLQRIPAANQIARTSMSSRCKFEGYKEMTLQQVIIPMMKDVERRIQQRRRGSPKSRFANGSESANDSGEGSSSPNSTRRSQSQITPTTCALFQQQEINNAAQQAAIAALSAQFPYLQHHQQQHHHSAFAQTFTGFHASQASLNTQPPEGEVSDEGNHGHPTSTSVSVSTGTAVTLESSAHATVSHNQPSHELTTEEQHQQELEQQLYNRDLAEQMLHIAFLHTDVNSMFFSLAALSSASSDSADFALLDAAKKQKQATRKVLDALRMSSAVSSIELAQDSSEDDDKSTGQDDT</sequence>
<keyword evidence="8" id="KW-1185">Reference proteome</keyword>
<feature type="domain" description="HTH myb-type" evidence="6">
    <location>
        <begin position="296"/>
        <end position="324"/>
    </location>
</feature>
<gene>
    <name evidence="7" type="primary">REB1_2</name>
    <name evidence="7" type="ORF">BGZ65_008901</name>
</gene>
<dbReference type="GO" id="GO:0005634">
    <property type="term" value="C:nucleus"/>
    <property type="evidence" value="ECO:0007669"/>
    <property type="project" value="UniProtKB-SubCell"/>
</dbReference>
<feature type="compositionally biased region" description="Polar residues" evidence="4">
    <location>
        <begin position="622"/>
        <end position="634"/>
    </location>
</feature>
<feature type="domain" description="Myb-like" evidence="5">
    <location>
        <begin position="205"/>
        <end position="254"/>
    </location>
</feature>
<reference evidence="7" key="1">
    <citation type="journal article" date="2020" name="Fungal Divers.">
        <title>Resolving the Mortierellaceae phylogeny through synthesis of multi-gene phylogenetics and phylogenomics.</title>
        <authorList>
            <person name="Vandepol N."/>
            <person name="Liber J."/>
            <person name="Desiro A."/>
            <person name="Na H."/>
            <person name="Kennedy M."/>
            <person name="Barry K."/>
            <person name="Grigoriev I.V."/>
            <person name="Miller A.N."/>
            <person name="O'Donnell K."/>
            <person name="Stajich J.E."/>
            <person name="Bonito G."/>
        </authorList>
    </citation>
    <scope>NUCLEOTIDE SEQUENCE</scope>
    <source>
        <strain evidence="7">MES-2147</strain>
    </source>
</reference>